<dbReference type="EMBL" id="CP125942">
    <property type="protein sequence ID" value="XAO45835.1"/>
    <property type="molecule type" value="Genomic_DNA"/>
</dbReference>
<dbReference type="KEGG" id="gey:QMQ05_16115"/>
<dbReference type="RefSeq" id="WP_345471694.1">
    <property type="nucleotide sequence ID" value="NZ_CP125942.1"/>
</dbReference>
<evidence type="ECO:0000313" key="3">
    <source>
        <dbReference type="Proteomes" id="UP001486888"/>
    </source>
</evidence>
<dbReference type="Proteomes" id="UP001486888">
    <property type="component" value="Chromosome"/>
</dbReference>
<dbReference type="AlphaFoldDB" id="A0AAU6WDI1"/>
<proteinExistence type="predicted"/>
<evidence type="ECO:0000256" key="1">
    <source>
        <dbReference type="SAM" id="Phobius"/>
    </source>
</evidence>
<accession>A0AAU6WDI1</accession>
<feature type="transmembrane region" description="Helical" evidence="1">
    <location>
        <begin position="94"/>
        <end position="116"/>
    </location>
</feature>
<gene>
    <name evidence="2" type="ORF">QMQ05_16115</name>
</gene>
<name>A0AAU6WDI1_9MICC</name>
<organism evidence="2 3">
    <name type="scientific">Glutamicibacter ectropisis</name>
    <dbReference type="NCBI Taxonomy" id="3046593"/>
    <lineage>
        <taxon>Bacteria</taxon>
        <taxon>Bacillati</taxon>
        <taxon>Actinomycetota</taxon>
        <taxon>Actinomycetes</taxon>
        <taxon>Micrococcales</taxon>
        <taxon>Micrococcaceae</taxon>
        <taxon>Glutamicibacter</taxon>
    </lineage>
</organism>
<feature type="transmembrane region" description="Helical" evidence="1">
    <location>
        <begin position="63"/>
        <end position="82"/>
    </location>
</feature>
<evidence type="ECO:0000313" key="2">
    <source>
        <dbReference type="EMBL" id="XAO45835.1"/>
    </source>
</evidence>
<protein>
    <submittedName>
        <fullName evidence="2">Uncharacterized protein</fullName>
    </submittedName>
</protein>
<reference evidence="2 3" key="1">
    <citation type="submission" date="2023-05" db="EMBL/GenBank/DDBJ databases">
        <title>Glutamicibacter sp. B1, complete genome.</title>
        <authorList>
            <person name="Long Y.H."/>
            <person name="Fang T."/>
            <person name="Li X.Y."/>
        </authorList>
    </citation>
    <scope>NUCLEOTIDE SEQUENCE [LARGE SCALE GENOMIC DNA]</scope>
    <source>
        <strain evidence="2 3">B1</strain>
    </source>
</reference>
<keyword evidence="1" id="KW-1133">Transmembrane helix</keyword>
<keyword evidence="1" id="KW-0812">Transmembrane</keyword>
<feature type="transmembrane region" description="Helical" evidence="1">
    <location>
        <begin position="28"/>
        <end position="51"/>
    </location>
</feature>
<keyword evidence="1" id="KW-0472">Membrane</keyword>
<keyword evidence="3" id="KW-1185">Reference proteome</keyword>
<sequence>MLSAFCAAAIAIAGYLVTDAYLGLATWTYATGVQGLVFGQTIASISVVAYFLRDRRGHCPWRVVFATVLGALGLVVGLIMIVGNFEITTGMDGAVNWILLAPTPLLFGGGLLYAAWLKRRSPAVYADLGTQQAAHEHFIERQEG</sequence>